<keyword evidence="2" id="KW-1185">Reference proteome</keyword>
<proteinExistence type="predicted"/>
<dbReference type="AlphaFoldDB" id="A0A1T4PQC5"/>
<dbReference type="RefSeq" id="WP_078737449.1">
    <property type="nucleotide sequence ID" value="NZ_FUXE01000019.1"/>
</dbReference>
<reference evidence="2" key="1">
    <citation type="submission" date="2017-02" db="EMBL/GenBank/DDBJ databases">
        <authorList>
            <person name="Varghese N."/>
            <person name="Submissions S."/>
        </authorList>
    </citation>
    <scope>NUCLEOTIDE SEQUENCE [LARGE SCALE GENOMIC DNA]</scope>
    <source>
        <strain evidence="2">ATCC 51356</strain>
    </source>
</reference>
<dbReference type="OrthoDB" id="9787280at2"/>
<dbReference type="PANTHER" id="PTHR31480">
    <property type="entry name" value="BIFUNCTIONAL LYCOPENE CYCLASE/PHYTOENE SYNTHASE"/>
    <property type="match status" value="1"/>
</dbReference>
<accession>A0A1T4PQC5</accession>
<organism evidence="1 2">
    <name type="scientific">Porphyromonas circumdentaria</name>
    <dbReference type="NCBI Taxonomy" id="29524"/>
    <lineage>
        <taxon>Bacteria</taxon>
        <taxon>Pseudomonadati</taxon>
        <taxon>Bacteroidota</taxon>
        <taxon>Bacteroidia</taxon>
        <taxon>Bacteroidales</taxon>
        <taxon>Porphyromonadaceae</taxon>
        <taxon>Porphyromonas</taxon>
    </lineage>
</organism>
<sequence length="126" mass="14922">MPNSTDKYQLYRSYCLKASRDITKKYSTSFYSATNLFPSHIRQAIHSVYGFVRIADEIVDSFHRYDQEKLLNVFVQDYYAAYESGISINPIIHSFLLTVKQYAIPDEYISWIFSFQITDRFFELPL</sequence>
<name>A0A1T4PQC5_9PORP</name>
<dbReference type="GO" id="GO:0016765">
    <property type="term" value="F:transferase activity, transferring alkyl or aryl (other than methyl) groups"/>
    <property type="evidence" value="ECO:0007669"/>
    <property type="project" value="UniProtKB-ARBA"/>
</dbReference>
<dbReference type="STRING" id="29524.SAMN02745171_01551"/>
<dbReference type="EMBL" id="FUXE01000019">
    <property type="protein sequence ID" value="SJZ93770.1"/>
    <property type="molecule type" value="Genomic_DNA"/>
</dbReference>
<dbReference type="InterPro" id="IPR002060">
    <property type="entry name" value="Squ/phyt_synthse"/>
</dbReference>
<gene>
    <name evidence="1" type="ORF">SAMN02745171_01551</name>
</gene>
<evidence type="ECO:0000313" key="1">
    <source>
        <dbReference type="EMBL" id="SJZ93770.1"/>
    </source>
</evidence>
<dbReference type="SUPFAM" id="SSF48576">
    <property type="entry name" value="Terpenoid synthases"/>
    <property type="match status" value="1"/>
</dbReference>
<evidence type="ECO:0000313" key="2">
    <source>
        <dbReference type="Proteomes" id="UP000190121"/>
    </source>
</evidence>
<dbReference type="Gene3D" id="1.10.600.10">
    <property type="entry name" value="Farnesyl Diphosphate Synthase"/>
    <property type="match status" value="1"/>
</dbReference>
<dbReference type="InterPro" id="IPR008949">
    <property type="entry name" value="Isoprenoid_synthase_dom_sf"/>
</dbReference>
<dbReference type="Pfam" id="PF00494">
    <property type="entry name" value="SQS_PSY"/>
    <property type="match status" value="1"/>
</dbReference>
<protein>
    <submittedName>
        <fullName evidence="1">Squalene/phytoene synthase</fullName>
    </submittedName>
</protein>
<dbReference type="Proteomes" id="UP000190121">
    <property type="component" value="Unassembled WGS sequence"/>
</dbReference>